<dbReference type="RefSeq" id="WP_114705860.1">
    <property type="nucleotide sequence ID" value="NZ_QDKL01000001.1"/>
</dbReference>
<proteinExistence type="inferred from homology"/>
<organism evidence="8 9">
    <name type="scientific">Halobacteriovorax vibrionivorans</name>
    <dbReference type="NCBI Taxonomy" id="2152716"/>
    <lineage>
        <taxon>Bacteria</taxon>
        <taxon>Pseudomonadati</taxon>
        <taxon>Bdellovibrionota</taxon>
        <taxon>Bacteriovoracia</taxon>
        <taxon>Bacteriovoracales</taxon>
        <taxon>Halobacteriovoraceae</taxon>
        <taxon>Halobacteriovorax</taxon>
    </lineage>
</organism>
<dbReference type="SUPFAM" id="SSF53137">
    <property type="entry name" value="Translational machinery components"/>
    <property type="match status" value="1"/>
</dbReference>
<dbReference type="PANTHER" id="PTHR12899:SF3">
    <property type="entry name" value="LARGE RIBOSOMAL SUBUNIT PROTEIN UL18M"/>
    <property type="match status" value="1"/>
</dbReference>
<dbReference type="Pfam" id="PF00861">
    <property type="entry name" value="Ribosomal_L18p"/>
    <property type="match status" value="1"/>
</dbReference>
<evidence type="ECO:0000256" key="1">
    <source>
        <dbReference type="ARBA" id="ARBA00007116"/>
    </source>
</evidence>
<reference evidence="9" key="1">
    <citation type="journal article" date="2019" name="Int. J. Syst. Evol. Microbiol.">
        <title>Halobacteriovorax valvorus sp. nov., a novel prokaryotic predator isolated from coastal seawater of China.</title>
        <authorList>
            <person name="Chen M.-X."/>
        </authorList>
    </citation>
    <scope>NUCLEOTIDE SEQUENCE [LARGE SCALE GENOMIC DNA]</scope>
    <source>
        <strain evidence="9">BL9</strain>
    </source>
</reference>
<evidence type="ECO:0000256" key="2">
    <source>
        <dbReference type="ARBA" id="ARBA00022730"/>
    </source>
</evidence>
<dbReference type="GO" id="GO:0005840">
    <property type="term" value="C:ribosome"/>
    <property type="evidence" value="ECO:0007669"/>
    <property type="project" value="UniProtKB-KW"/>
</dbReference>
<dbReference type="CDD" id="cd00432">
    <property type="entry name" value="Ribosomal_L18_L5e"/>
    <property type="match status" value="1"/>
</dbReference>
<name>A0ABY0IIX6_9BACT</name>
<evidence type="ECO:0000313" key="8">
    <source>
        <dbReference type="EMBL" id="RZF22919.1"/>
    </source>
</evidence>
<dbReference type="InterPro" id="IPR005484">
    <property type="entry name" value="Ribosomal_uL18_bac/plant/anim"/>
</dbReference>
<comment type="similarity">
    <text evidence="1 7">Belongs to the universal ribosomal protein uL18 family.</text>
</comment>
<evidence type="ECO:0000313" key="9">
    <source>
        <dbReference type="Proteomes" id="UP000443582"/>
    </source>
</evidence>
<dbReference type="Gene3D" id="3.30.420.100">
    <property type="match status" value="1"/>
</dbReference>
<gene>
    <name evidence="7" type="primary">rplR</name>
    <name evidence="8" type="ORF">DAY19_03850</name>
</gene>
<keyword evidence="5 7" id="KW-0687">Ribonucleoprotein</keyword>
<accession>A0ABY0IIX6</accession>
<evidence type="ECO:0000256" key="6">
    <source>
        <dbReference type="ARBA" id="ARBA00035197"/>
    </source>
</evidence>
<sequence length="125" mass="13669">MIRKPYGKAGKASTARRIRRKLAIRKKVAGNAERPRLSVNRTNKHITVQVIDDEANKTLFSVQTYGKNAVEGKCNVAGAQLVGAKLAENLKAKNISTAVFDRNGLKYHGVIKAVVESARENGIQI</sequence>
<dbReference type="NCBIfam" id="TIGR00060">
    <property type="entry name" value="L18_bact"/>
    <property type="match status" value="1"/>
</dbReference>
<dbReference type="HAMAP" id="MF_01337_B">
    <property type="entry name" value="Ribosomal_uL18_B"/>
    <property type="match status" value="1"/>
</dbReference>
<dbReference type="InterPro" id="IPR004389">
    <property type="entry name" value="Ribosomal_uL18_bac-type"/>
</dbReference>
<evidence type="ECO:0000256" key="7">
    <source>
        <dbReference type="HAMAP-Rule" id="MF_01337"/>
    </source>
</evidence>
<keyword evidence="4 7" id="KW-0689">Ribosomal protein</keyword>
<comment type="caution">
    <text evidence="8">The sequence shown here is derived from an EMBL/GenBank/DDBJ whole genome shotgun (WGS) entry which is preliminary data.</text>
</comment>
<dbReference type="Proteomes" id="UP000443582">
    <property type="component" value="Unassembled WGS sequence"/>
</dbReference>
<dbReference type="InterPro" id="IPR057268">
    <property type="entry name" value="Ribosomal_L18"/>
</dbReference>
<comment type="subunit">
    <text evidence="7">Part of the 50S ribosomal subunit; part of the 5S rRNA/L5/L18/L25 subcomplex. Contacts the 5S and 23S rRNAs.</text>
</comment>
<evidence type="ECO:0000256" key="4">
    <source>
        <dbReference type="ARBA" id="ARBA00022980"/>
    </source>
</evidence>
<comment type="function">
    <text evidence="7">This is one of the proteins that bind and probably mediate the attachment of the 5S RNA into the large ribosomal subunit, where it forms part of the central protuberance.</text>
</comment>
<evidence type="ECO:0000256" key="3">
    <source>
        <dbReference type="ARBA" id="ARBA00022884"/>
    </source>
</evidence>
<dbReference type="PANTHER" id="PTHR12899">
    <property type="entry name" value="39S RIBOSOMAL PROTEIN L18, MITOCHONDRIAL"/>
    <property type="match status" value="1"/>
</dbReference>
<evidence type="ECO:0000256" key="5">
    <source>
        <dbReference type="ARBA" id="ARBA00023274"/>
    </source>
</evidence>
<dbReference type="EMBL" id="QDKL01000001">
    <property type="protein sequence ID" value="RZF22919.1"/>
    <property type="molecule type" value="Genomic_DNA"/>
</dbReference>
<keyword evidence="2 7" id="KW-0699">rRNA-binding</keyword>
<protein>
    <recommendedName>
        <fullName evidence="6 7">Large ribosomal subunit protein uL18</fullName>
    </recommendedName>
</protein>
<keyword evidence="3 7" id="KW-0694">RNA-binding</keyword>
<keyword evidence="9" id="KW-1185">Reference proteome</keyword>